<evidence type="ECO:0000313" key="1">
    <source>
        <dbReference type="EMBL" id="KKM26914.1"/>
    </source>
</evidence>
<organism evidence="1">
    <name type="scientific">marine sediment metagenome</name>
    <dbReference type="NCBI Taxonomy" id="412755"/>
    <lineage>
        <taxon>unclassified sequences</taxon>
        <taxon>metagenomes</taxon>
        <taxon>ecological metagenomes</taxon>
    </lineage>
</organism>
<reference evidence="1" key="1">
    <citation type="journal article" date="2015" name="Nature">
        <title>Complex archaea that bridge the gap between prokaryotes and eukaryotes.</title>
        <authorList>
            <person name="Spang A."/>
            <person name="Saw J.H."/>
            <person name="Jorgensen S.L."/>
            <person name="Zaremba-Niedzwiedzka K."/>
            <person name="Martijn J."/>
            <person name="Lind A.E."/>
            <person name="van Eijk R."/>
            <person name="Schleper C."/>
            <person name="Guy L."/>
            <person name="Ettema T.J."/>
        </authorList>
    </citation>
    <scope>NUCLEOTIDE SEQUENCE</scope>
</reference>
<dbReference type="AlphaFoldDB" id="A0A0F9J398"/>
<feature type="non-terminal residue" evidence="1">
    <location>
        <position position="276"/>
    </location>
</feature>
<comment type="caution">
    <text evidence="1">The sequence shown here is derived from an EMBL/GenBank/DDBJ whole genome shotgun (WGS) entry which is preliminary data.</text>
</comment>
<gene>
    <name evidence="1" type="ORF">LCGC14_1580000</name>
</gene>
<proteinExistence type="predicted"/>
<evidence type="ECO:0008006" key="2">
    <source>
        <dbReference type="Google" id="ProtNLM"/>
    </source>
</evidence>
<protein>
    <recommendedName>
        <fullName evidence="2">DUF3880 domain-containing protein</fullName>
    </recommendedName>
</protein>
<name>A0A0F9J398_9ZZZZ</name>
<dbReference type="EMBL" id="LAZR01012422">
    <property type="protein sequence ID" value="KKM26914.1"/>
    <property type="molecule type" value="Genomic_DNA"/>
</dbReference>
<accession>A0A0F9J398</accession>
<sequence>MKLYFICSDFFNYDKSIKKELERIGYDVELITDYSMGNLILYFQGIIKKKFENLDGDNIVFIIKGETLSKTALNNIFNKTKRVCIYQWDALKNNCNSKCLLKYSEFITSFDPVDTCKYKLRYKALFHQMESFNQHSDREKNVGASFIGTVHEDRLKQLIEIETYLKKEGVSFFFYKYYPSKLIFFLRKIIDTRLWGVNTKDVFFKPLEYSKYKEIIANSISVIDFPRKAQSGYTMRTIESLASNTKVITTAEYLEDKFVGINPDKLALAKMAIHRG</sequence>